<dbReference type="EMBL" id="JAVREP010000001">
    <property type="protein sequence ID" value="MDT0327135.1"/>
    <property type="molecule type" value="Genomic_DNA"/>
</dbReference>
<evidence type="ECO:0000256" key="2">
    <source>
        <dbReference type="SAM" id="Phobius"/>
    </source>
</evidence>
<feature type="region of interest" description="Disordered" evidence="1">
    <location>
        <begin position="175"/>
        <end position="212"/>
    </location>
</feature>
<evidence type="ECO:0000313" key="3">
    <source>
        <dbReference type="EMBL" id="MDT0327135.1"/>
    </source>
</evidence>
<dbReference type="RefSeq" id="WP_311509943.1">
    <property type="nucleotide sequence ID" value="NZ_JAVREP010000001.1"/>
</dbReference>
<sequence>MSASDGADQRRRSFEPEYVGGLGTRLRGWISLAVYALCWIVLALLLAVGLLTGGLDMTFVGLLGFVGLCLLLGPVLLWAIVKPLSALGRGLSEWGGHRVLWAVLLGVIPVAALVGALWSARDANAGLGAALIGAVTLLPMLAAYAALRPAGEVRRSRSGRLLWAILLTATGLGDVPAGGGPRPTHRRADLDEHGEYRGPRADRGASWPHRQG</sequence>
<protein>
    <recommendedName>
        <fullName evidence="5">DUF805 domain-containing protein</fullName>
    </recommendedName>
</protein>
<keyword evidence="4" id="KW-1185">Reference proteome</keyword>
<feature type="transmembrane region" description="Helical" evidence="2">
    <location>
        <begin position="57"/>
        <end position="79"/>
    </location>
</feature>
<evidence type="ECO:0008006" key="5">
    <source>
        <dbReference type="Google" id="ProtNLM"/>
    </source>
</evidence>
<dbReference type="Proteomes" id="UP001183390">
    <property type="component" value="Unassembled WGS sequence"/>
</dbReference>
<proteinExistence type="predicted"/>
<evidence type="ECO:0000313" key="4">
    <source>
        <dbReference type="Proteomes" id="UP001183390"/>
    </source>
</evidence>
<comment type="caution">
    <text evidence="3">The sequence shown here is derived from an EMBL/GenBank/DDBJ whole genome shotgun (WGS) entry which is preliminary data.</text>
</comment>
<reference evidence="4" key="1">
    <citation type="submission" date="2023-07" db="EMBL/GenBank/DDBJ databases">
        <title>30 novel species of actinomycetes from the DSMZ collection.</title>
        <authorList>
            <person name="Nouioui I."/>
        </authorList>
    </citation>
    <scope>NUCLEOTIDE SEQUENCE [LARGE SCALE GENOMIC DNA]</scope>
    <source>
        <strain evidence="4">DSM 44743</strain>
    </source>
</reference>
<feature type="transmembrane region" description="Helical" evidence="2">
    <location>
        <begin position="99"/>
        <end position="120"/>
    </location>
</feature>
<evidence type="ECO:0000256" key="1">
    <source>
        <dbReference type="SAM" id="MobiDB-lite"/>
    </source>
</evidence>
<feature type="compositionally biased region" description="Basic and acidic residues" evidence="1">
    <location>
        <begin position="186"/>
        <end position="203"/>
    </location>
</feature>
<keyword evidence="2" id="KW-0812">Transmembrane</keyword>
<accession>A0ABU2M3B7</accession>
<feature type="transmembrane region" description="Helical" evidence="2">
    <location>
        <begin position="126"/>
        <end position="147"/>
    </location>
</feature>
<organism evidence="3 4">
    <name type="scientific">Nocardiopsis lambiniae</name>
    <dbReference type="NCBI Taxonomy" id="3075539"/>
    <lineage>
        <taxon>Bacteria</taxon>
        <taxon>Bacillati</taxon>
        <taxon>Actinomycetota</taxon>
        <taxon>Actinomycetes</taxon>
        <taxon>Streptosporangiales</taxon>
        <taxon>Nocardiopsidaceae</taxon>
        <taxon>Nocardiopsis</taxon>
    </lineage>
</organism>
<keyword evidence="2" id="KW-0472">Membrane</keyword>
<name>A0ABU2M3B7_9ACTN</name>
<feature type="transmembrane region" description="Helical" evidence="2">
    <location>
        <begin position="32"/>
        <end position="51"/>
    </location>
</feature>
<keyword evidence="2" id="KW-1133">Transmembrane helix</keyword>
<gene>
    <name evidence="3" type="ORF">RM479_01795</name>
</gene>